<dbReference type="InterPro" id="IPR050482">
    <property type="entry name" value="Sensor_HK_TwoCompSys"/>
</dbReference>
<proteinExistence type="predicted"/>
<gene>
    <name evidence="8" type="ORF">BUL40_05850</name>
</gene>
<protein>
    <recommendedName>
        <fullName evidence="2">histidine kinase</fullName>
        <ecNumber evidence="2">2.7.13.3</ecNumber>
    </recommendedName>
</protein>
<dbReference type="AlphaFoldDB" id="A0A1V6LT69"/>
<dbReference type="PANTHER" id="PTHR24421:SF10">
    <property type="entry name" value="NITRATE_NITRITE SENSOR PROTEIN NARQ"/>
    <property type="match status" value="1"/>
</dbReference>
<dbReference type="Pfam" id="PF02518">
    <property type="entry name" value="HATPase_c"/>
    <property type="match status" value="1"/>
</dbReference>
<organism evidence="8 9">
    <name type="scientific">Croceivirga radicis</name>
    <dbReference type="NCBI Taxonomy" id="1929488"/>
    <lineage>
        <taxon>Bacteria</taxon>
        <taxon>Pseudomonadati</taxon>
        <taxon>Bacteroidota</taxon>
        <taxon>Flavobacteriia</taxon>
        <taxon>Flavobacteriales</taxon>
        <taxon>Flavobacteriaceae</taxon>
        <taxon>Croceivirga</taxon>
    </lineage>
</organism>
<dbReference type="Gene3D" id="3.30.565.10">
    <property type="entry name" value="Histidine kinase-like ATPase, C-terminal domain"/>
    <property type="match status" value="1"/>
</dbReference>
<dbReference type="EC" id="2.7.13.3" evidence="2"/>
<keyword evidence="5" id="KW-0902">Two-component regulatory system</keyword>
<accession>A0A1V6LT69</accession>
<dbReference type="OrthoDB" id="977000at2"/>
<name>A0A1V6LT69_9FLAO</name>
<keyword evidence="6" id="KW-0175">Coiled coil</keyword>
<sequence>MFSPLLNIKPTTLTLLSIIVLVVACNKQKANNELIQESSKDSLYNIVIWAKDSTALPIGERKDLLHDAYTKLKNEKSTVIKLKNLRAISAAYKSIDDTSKFKILQKEYIGLADRTKDYLGKGDAHLDLGRFYYKTQADSSYYHFREAYNAYLQIASANQNTKNKPAVAMYYMAAIKQNNKDYVGAENEITKAIAYAEENKINELLFPFYTLLGVIQNGLLNFDEAIAYHNQAKQYIEDTPTTKHLENSFINQNNIASTYLREENFEKALEAYTPLLNSKELKNIRPQLYAKVLTSYNYSAFKTKNITSYEASDNIFNSNRILDSIKYGYDLARNYHFLSEINKETSTPKAIEYAYLAKAKAIETENRDRLLNTLELLTLVDSKNSSKHAKDYFELNETLQQEERNVIDKFARIQLETDQIIDRNKDLTAKNDLYTKIGIGIVIFALGLTIIISQRINNQRLRFKQKQQETNQEIYNLMLSQQGKLEEGKREEQKRVSQELHDGILGEMLGIRLLLSGLNEKTDEASINQRNQLITKLQELEEEIRTISHELNDASNKKVGNFVSTISSYLNQMQQSTNIPIYFNYDINSDWDELDGEIKINSYRIIQECIQNSIKHANCTKIDLDFYLYKNSFDFHVKDNGIGFDTKKEKSGIGLKNIKSRMEKLNGTFSMNNASPNGTIFVFNVPLI</sequence>
<keyword evidence="4" id="KW-0418">Kinase</keyword>
<keyword evidence="3" id="KW-0808">Transferase</keyword>
<dbReference type="Proteomes" id="UP000191680">
    <property type="component" value="Unassembled WGS sequence"/>
</dbReference>
<dbReference type="GO" id="GO:0000160">
    <property type="term" value="P:phosphorelay signal transduction system"/>
    <property type="evidence" value="ECO:0007669"/>
    <property type="project" value="UniProtKB-KW"/>
</dbReference>
<feature type="coiled-coil region" evidence="6">
    <location>
        <begin position="523"/>
        <end position="557"/>
    </location>
</feature>
<evidence type="ECO:0000256" key="1">
    <source>
        <dbReference type="ARBA" id="ARBA00000085"/>
    </source>
</evidence>
<evidence type="ECO:0000256" key="2">
    <source>
        <dbReference type="ARBA" id="ARBA00012438"/>
    </source>
</evidence>
<comment type="catalytic activity">
    <reaction evidence="1">
        <text>ATP + protein L-histidine = ADP + protein N-phospho-L-histidine.</text>
        <dbReference type="EC" id="2.7.13.3"/>
    </reaction>
</comment>
<dbReference type="PANTHER" id="PTHR24421">
    <property type="entry name" value="NITRATE/NITRITE SENSOR PROTEIN NARX-RELATED"/>
    <property type="match status" value="1"/>
</dbReference>
<feature type="domain" description="Histidine kinase" evidence="7">
    <location>
        <begin position="495"/>
        <end position="688"/>
    </location>
</feature>
<evidence type="ECO:0000259" key="7">
    <source>
        <dbReference type="PROSITE" id="PS50109"/>
    </source>
</evidence>
<evidence type="ECO:0000256" key="4">
    <source>
        <dbReference type="ARBA" id="ARBA00022777"/>
    </source>
</evidence>
<evidence type="ECO:0000256" key="6">
    <source>
        <dbReference type="SAM" id="Coils"/>
    </source>
</evidence>
<dbReference type="SUPFAM" id="SSF55874">
    <property type="entry name" value="ATPase domain of HSP90 chaperone/DNA topoisomerase II/histidine kinase"/>
    <property type="match status" value="1"/>
</dbReference>
<dbReference type="PROSITE" id="PS50109">
    <property type="entry name" value="HIS_KIN"/>
    <property type="match status" value="1"/>
</dbReference>
<evidence type="ECO:0000256" key="5">
    <source>
        <dbReference type="ARBA" id="ARBA00023012"/>
    </source>
</evidence>
<dbReference type="Gene3D" id="1.25.40.10">
    <property type="entry name" value="Tetratricopeptide repeat domain"/>
    <property type="match status" value="1"/>
</dbReference>
<dbReference type="InterPro" id="IPR036890">
    <property type="entry name" value="HATPase_C_sf"/>
</dbReference>
<dbReference type="CDD" id="cd16917">
    <property type="entry name" value="HATPase_UhpB-NarQ-NarX-like"/>
    <property type="match status" value="1"/>
</dbReference>
<dbReference type="InterPro" id="IPR003594">
    <property type="entry name" value="HATPase_dom"/>
</dbReference>
<dbReference type="InterPro" id="IPR011990">
    <property type="entry name" value="TPR-like_helical_dom_sf"/>
</dbReference>
<dbReference type="EMBL" id="MTBC01000003">
    <property type="protein sequence ID" value="OQD43352.1"/>
    <property type="molecule type" value="Genomic_DNA"/>
</dbReference>
<evidence type="ECO:0000313" key="8">
    <source>
        <dbReference type="EMBL" id="OQD43352.1"/>
    </source>
</evidence>
<dbReference type="SUPFAM" id="SSF48452">
    <property type="entry name" value="TPR-like"/>
    <property type="match status" value="1"/>
</dbReference>
<dbReference type="InterPro" id="IPR005467">
    <property type="entry name" value="His_kinase_dom"/>
</dbReference>
<evidence type="ECO:0000313" key="9">
    <source>
        <dbReference type="Proteomes" id="UP000191680"/>
    </source>
</evidence>
<dbReference type="SMART" id="SM00387">
    <property type="entry name" value="HATPase_c"/>
    <property type="match status" value="1"/>
</dbReference>
<evidence type="ECO:0000256" key="3">
    <source>
        <dbReference type="ARBA" id="ARBA00022679"/>
    </source>
</evidence>
<comment type="caution">
    <text evidence="8">The sequence shown here is derived from an EMBL/GenBank/DDBJ whole genome shotgun (WGS) entry which is preliminary data.</text>
</comment>
<reference evidence="8 9" key="1">
    <citation type="submission" date="2016-12" db="EMBL/GenBank/DDBJ databases">
        <authorList>
            <person name="Song W.-J."/>
            <person name="Kurnit D.M."/>
        </authorList>
    </citation>
    <scope>NUCLEOTIDE SEQUENCE [LARGE SCALE GENOMIC DNA]</scope>
    <source>
        <strain evidence="8 9">HSG9</strain>
    </source>
</reference>
<dbReference type="GO" id="GO:0004673">
    <property type="term" value="F:protein histidine kinase activity"/>
    <property type="evidence" value="ECO:0007669"/>
    <property type="project" value="UniProtKB-EC"/>
</dbReference>
<keyword evidence="9" id="KW-1185">Reference proteome</keyword>